<evidence type="ECO:0000256" key="5">
    <source>
        <dbReference type="ARBA" id="ARBA00047503"/>
    </source>
</evidence>
<sequence>MNEEIKNAKRIVVIDLLYLGDLLFATPFFQNLRNHYPEARIDLVVNSNFFDIIEESLYFDNIYAYNKNWKLKENWQFAKKLNKNNYDLGLNIHGNWRTAILLRLINPDYTVGYGGKGKGIWLNQELASSAEKHMAEVYLDFLEDLGINEIDEVSLDLNVNPRAQRSMQKFLKAKEVKASDKVVGLNTGGSWPTKQWKAEGFARLADRLQIDYNTKAIFFGGPGDVDRVGKIISKMQTTPIVAAGETSLKELAALAAECDLFISGDTGPIHVAASVGTPTIAIFGPSNEVKYHPYGEEHHVVKTDIDCRPCGDHECSLKHHDCMEKIEVDDILRVVEEEI</sequence>
<dbReference type="CDD" id="cd03789">
    <property type="entry name" value="GT9_LPS_heptosyltransferase"/>
    <property type="match status" value="1"/>
</dbReference>
<evidence type="ECO:0000256" key="2">
    <source>
        <dbReference type="ARBA" id="ARBA00022679"/>
    </source>
</evidence>
<dbReference type="InterPro" id="IPR011910">
    <property type="entry name" value="RfaF"/>
</dbReference>
<evidence type="ECO:0000256" key="1">
    <source>
        <dbReference type="ARBA" id="ARBA00022676"/>
    </source>
</evidence>
<keyword evidence="2 6" id="KW-0808">Transferase</keyword>
<keyword evidence="7" id="KW-1185">Reference proteome</keyword>
<dbReference type="EC" id="2.4.99.24" evidence="4"/>
<comment type="similarity">
    <text evidence="3">Belongs to the glycosyltransferase 9 family.</text>
</comment>
<dbReference type="PANTHER" id="PTHR30160:SF1">
    <property type="entry name" value="LIPOPOLYSACCHARIDE 1,2-N-ACETYLGLUCOSAMINETRANSFERASE-RELATED"/>
    <property type="match status" value="1"/>
</dbReference>
<comment type="catalytic activity">
    <reaction evidence="5">
        <text>an L-alpha-D-Hep-(1-&gt;5)-[alpha-Kdo-(2-&gt;4)]-alpha-Kdo-(2-&gt;6)-lipid A + ADP-L-glycero-beta-D-manno-heptose = an L-alpha-D-Hep-(1-&gt;3)-L-alpha-D-Hep-(1-&gt;5)-[alpha-Kdo-(2-&gt;4)]-alpha-Kdo-(2-&gt;6)-lipid A + ADP + H(+)</text>
        <dbReference type="Rhea" id="RHEA:74071"/>
        <dbReference type="ChEBI" id="CHEBI:15378"/>
        <dbReference type="ChEBI" id="CHEBI:61506"/>
        <dbReference type="ChEBI" id="CHEBI:193068"/>
        <dbReference type="ChEBI" id="CHEBI:193069"/>
        <dbReference type="ChEBI" id="CHEBI:456216"/>
        <dbReference type="EC" id="2.4.99.24"/>
    </reaction>
</comment>
<dbReference type="InterPro" id="IPR002201">
    <property type="entry name" value="Glyco_trans_9"/>
</dbReference>
<evidence type="ECO:0000313" key="6">
    <source>
        <dbReference type="EMBL" id="SJZ46862.1"/>
    </source>
</evidence>
<reference evidence="7" key="1">
    <citation type="submission" date="2017-02" db="EMBL/GenBank/DDBJ databases">
        <authorList>
            <person name="Varghese N."/>
            <person name="Submissions S."/>
        </authorList>
    </citation>
    <scope>NUCLEOTIDE SEQUENCE [LARGE SCALE GENOMIC DNA]</scope>
    <source>
        <strain evidence="7">ATCC BAA-73</strain>
    </source>
</reference>
<dbReference type="OrthoDB" id="9797795at2"/>
<protein>
    <recommendedName>
        <fullName evidence="4">lipopolysaccharide heptosyltransferase II</fullName>
        <ecNumber evidence="4">2.4.99.24</ecNumber>
    </recommendedName>
</protein>
<evidence type="ECO:0000313" key="7">
    <source>
        <dbReference type="Proteomes" id="UP000190625"/>
    </source>
</evidence>
<name>A0A1T4KWP0_9FIRM</name>
<proteinExistence type="inferred from homology"/>
<gene>
    <name evidence="6" type="ORF">SAMN02745118_00919</name>
</gene>
<dbReference type="STRING" id="142842.SAMN02745118_00919"/>
<dbReference type="Gene3D" id="3.40.50.2000">
    <property type="entry name" value="Glycogen Phosphorylase B"/>
    <property type="match status" value="2"/>
</dbReference>
<dbReference type="SUPFAM" id="SSF53756">
    <property type="entry name" value="UDP-Glycosyltransferase/glycogen phosphorylase"/>
    <property type="match status" value="1"/>
</dbReference>
<dbReference type="InterPro" id="IPR051199">
    <property type="entry name" value="LPS_LOS_Heptosyltrfase"/>
</dbReference>
<dbReference type="Pfam" id="PF01075">
    <property type="entry name" value="Glyco_transf_9"/>
    <property type="match status" value="1"/>
</dbReference>
<dbReference type="AlphaFoldDB" id="A0A1T4KWP0"/>
<accession>A0A1T4KWP0</accession>
<dbReference type="EMBL" id="FUWM01000007">
    <property type="protein sequence ID" value="SJZ46862.1"/>
    <property type="molecule type" value="Genomic_DNA"/>
</dbReference>
<keyword evidence="1" id="KW-0328">Glycosyltransferase</keyword>
<dbReference type="PANTHER" id="PTHR30160">
    <property type="entry name" value="TETRAACYLDISACCHARIDE 4'-KINASE-RELATED"/>
    <property type="match status" value="1"/>
</dbReference>
<evidence type="ECO:0000256" key="3">
    <source>
        <dbReference type="ARBA" id="ARBA00043995"/>
    </source>
</evidence>
<dbReference type="RefSeq" id="WP_078809416.1">
    <property type="nucleotide sequence ID" value="NZ_FUWM01000007.1"/>
</dbReference>
<dbReference type="GO" id="GO:0009244">
    <property type="term" value="P:lipopolysaccharide core region biosynthetic process"/>
    <property type="evidence" value="ECO:0007669"/>
    <property type="project" value="TreeGrafter"/>
</dbReference>
<evidence type="ECO:0000256" key="4">
    <source>
        <dbReference type="ARBA" id="ARBA00044042"/>
    </source>
</evidence>
<dbReference type="GO" id="GO:0005829">
    <property type="term" value="C:cytosol"/>
    <property type="evidence" value="ECO:0007669"/>
    <property type="project" value="TreeGrafter"/>
</dbReference>
<dbReference type="GO" id="GO:0008713">
    <property type="term" value="F:ADP-heptose-lipopolysaccharide heptosyltransferase activity"/>
    <property type="evidence" value="ECO:0007669"/>
    <property type="project" value="UniProtKB-EC"/>
</dbReference>
<dbReference type="NCBIfam" id="TIGR02195">
    <property type="entry name" value="heptsyl_trn_II"/>
    <property type="match status" value="1"/>
</dbReference>
<dbReference type="Proteomes" id="UP000190625">
    <property type="component" value="Unassembled WGS sequence"/>
</dbReference>
<organism evidence="6 7">
    <name type="scientific">Selenihalanaerobacter shriftii</name>
    <dbReference type="NCBI Taxonomy" id="142842"/>
    <lineage>
        <taxon>Bacteria</taxon>
        <taxon>Bacillati</taxon>
        <taxon>Bacillota</taxon>
        <taxon>Clostridia</taxon>
        <taxon>Halanaerobiales</taxon>
        <taxon>Halobacteroidaceae</taxon>
        <taxon>Selenihalanaerobacter</taxon>
    </lineage>
</organism>